<reference evidence="2 3" key="2">
    <citation type="submission" date="2013-03" db="EMBL/GenBank/DDBJ databases">
        <title>Diversity in Clostridium botulinum.</title>
        <authorList>
            <person name="Timme R.E."/>
            <person name="Allard M."/>
            <person name="Luo Y."/>
            <person name="Strain E."/>
            <person name="Gonzalez-Escalona N."/>
            <person name="Brown E."/>
        </authorList>
    </citation>
    <scope>NUCLEOTIDE SEQUENCE [LARGE SCALE GENOMIC DNA]</scope>
    <source>
        <strain evidence="2 3">CFSAN001627</strain>
    </source>
</reference>
<accession>M1ZZH2</accession>
<evidence type="ECO:0000313" key="2">
    <source>
        <dbReference type="EMBL" id="EKN42995.1"/>
    </source>
</evidence>
<sequence>MKLSNIFELKEGSKNKSVYSSIMSISGRTPKYSEVNYNAISKEGYMGNWIIFRCMQEIMKACIQLNWRVMKYNSKGEPEEIKNHPALQVIETPNPVYGQSELIKRAVAFYYIAGEAPFHKLIANGKTKEIYVYRPDKMSFENSTDVKKPYIDIFYHGGSLIPIEAENFMMWKNFNPLDKYDGLGRGMSMLAPILKNGDLLNSMVDWNISLLQNGGSLSGVISAKEVLGDAEFERAQENIKNKYQGKDEVGKFLLLDGGATYTSTGVNPKEMDWKEGKDSTIKDVCYGMGVDPIIIGLNESSSYNNKNEAEKGLYLKTAIPLMKELADELTPFLGLKENEYLDIDYSHVPCLQEDMREMADILNKSNDISINEKRAKRGLEPVEGGDIIAPSGSFAIVDGKVYLPMGLVDIEEEQDHNSQTENINNEEDEKEDKSFMY</sequence>
<dbReference type="Proteomes" id="UP000011944">
    <property type="component" value="Unassembled WGS sequence"/>
</dbReference>
<evidence type="ECO:0000313" key="3">
    <source>
        <dbReference type="Proteomes" id="UP000011944"/>
    </source>
</evidence>
<dbReference type="InterPro" id="IPR006944">
    <property type="entry name" value="Phage/GTA_portal"/>
</dbReference>
<proteinExistence type="predicted"/>
<dbReference type="Pfam" id="PF04860">
    <property type="entry name" value="Phage_portal"/>
    <property type="match status" value="1"/>
</dbReference>
<dbReference type="PATRIC" id="fig|1232189.3.peg.622"/>
<reference evidence="2 3" key="1">
    <citation type="submission" date="2012-10" db="EMBL/GenBank/DDBJ databases">
        <authorList>
            <person name="Strain E.A."/>
            <person name="Brown E."/>
            <person name="Allard M.W."/>
            <person name="Gonzalez-Escalona N."/>
            <person name="Timme R."/>
        </authorList>
    </citation>
    <scope>NUCLEOTIDE SEQUENCE [LARGE SCALE GENOMIC DNA]</scope>
    <source>
        <strain evidence="2 3">CFSAN001627</strain>
    </source>
</reference>
<evidence type="ECO:0000256" key="1">
    <source>
        <dbReference type="SAM" id="MobiDB-lite"/>
    </source>
</evidence>
<comment type="caution">
    <text evidence="2">The sequence shown here is derived from an EMBL/GenBank/DDBJ whole genome shotgun (WGS) entry which is preliminary data.</text>
</comment>
<gene>
    <name evidence="2" type="ORF">CFSAN001627_03720</name>
</gene>
<dbReference type="EMBL" id="AMXI01000197">
    <property type="protein sequence ID" value="EKN42995.1"/>
    <property type="molecule type" value="Genomic_DNA"/>
</dbReference>
<name>M1ZZH2_CLOBO</name>
<organism evidence="2 3">
    <name type="scientific">Clostridium botulinum CFSAN001627</name>
    <dbReference type="NCBI Taxonomy" id="1232189"/>
    <lineage>
        <taxon>Bacteria</taxon>
        <taxon>Bacillati</taxon>
        <taxon>Bacillota</taxon>
        <taxon>Clostridia</taxon>
        <taxon>Eubacteriales</taxon>
        <taxon>Clostridiaceae</taxon>
        <taxon>Clostridium</taxon>
    </lineage>
</organism>
<feature type="region of interest" description="Disordered" evidence="1">
    <location>
        <begin position="412"/>
        <end position="437"/>
    </location>
</feature>
<dbReference type="AlphaFoldDB" id="M1ZZH2"/>
<protein>
    <submittedName>
        <fullName evidence="2">Phage portal protein</fullName>
    </submittedName>
</protein>